<dbReference type="InterPro" id="IPR036188">
    <property type="entry name" value="FAD/NAD-bd_sf"/>
</dbReference>
<keyword evidence="3" id="KW-0285">Flavoprotein</keyword>
<dbReference type="SUPFAM" id="SSF47741">
    <property type="entry name" value="CO dehydrogenase ISP C-domain like"/>
    <property type="match status" value="1"/>
</dbReference>
<dbReference type="SUPFAM" id="SSF56003">
    <property type="entry name" value="Molybdenum cofactor-binding domain"/>
    <property type="match status" value="1"/>
</dbReference>
<dbReference type="SUPFAM" id="SSF54665">
    <property type="entry name" value="CO dehydrogenase molybdoprotein N-domain-like"/>
    <property type="match status" value="1"/>
</dbReference>
<dbReference type="GO" id="GO:0005506">
    <property type="term" value="F:iron ion binding"/>
    <property type="evidence" value="ECO:0007669"/>
    <property type="project" value="InterPro"/>
</dbReference>
<dbReference type="SMART" id="SM01092">
    <property type="entry name" value="CO_deh_flav_C"/>
    <property type="match status" value="1"/>
</dbReference>
<evidence type="ECO:0000259" key="9">
    <source>
        <dbReference type="PROSITE" id="PS51387"/>
    </source>
</evidence>
<dbReference type="Pfam" id="PF03450">
    <property type="entry name" value="CO_deh_flav_C"/>
    <property type="match status" value="1"/>
</dbReference>
<dbReference type="InterPro" id="IPR005107">
    <property type="entry name" value="CO_DH_flav_C"/>
</dbReference>
<dbReference type="Proteomes" id="UP000355283">
    <property type="component" value="Unassembled WGS sequence"/>
</dbReference>
<dbReference type="Pfam" id="PF01799">
    <property type="entry name" value="Fer2_2"/>
    <property type="match status" value="1"/>
</dbReference>
<dbReference type="PROSITE" id="PS00197">
    <property type="entry name" value="2FE2S_FER_1"/>
    <property type="match status" value="1"/>
</dbReference>
<dbReference type="Pfam" id="PF02738">
    <property type="entry name" value="MoCoBD_1"/>
    <property type="match status" value="1"/>
</dbReference>
<dbReference type="Gene3D" id="3.90.1170.50">
    <property type="entry name" value="Aldehyde oxidase/xanthine dehydrogenase, a/b hammerhead"/>
    <property type="match status" value="1"/>
</dbReference>
<dbReference type="Gene3D" id="3.30.365.10">
    <property type="entry name" value="Aldehyde oxidase/xanthine dehydrogenase, molybdopterin binding domain"/>
    <property type="match status" value="5"/>
</dbReference>
<dbReference type="OrthoDB" id="8300278at2759"/>
<keyword evidence="2" id="KW-0500">Molybdenum</keyword>
<feature type="domain" description="FAD-binding PCMH-type" evidence="9">
    <location>
        <begin position="218"/>
        <end position="426"/>
    </location>
</feature>
<dbReference type="Gene3D" id="3.10.20.30">
    <property type="match status" value="1"/>
</dbReference>
<keyword evidence="7" id="KW-0408">Iron</keyword>
<evidence type="ECO:0000256" key="4">
    <source>
        <dbReference type="ARBA" id="ARBA00022723"/>
    </source>
</evidence>
<keyword evidence="6" id="KW-0560">Oxidoreductase</keyword>
<reference evidence="10 11" key="1">
    <citation type="submission" date="2019-01" db="EMBL/GenBank/DDBJ databases">
        <title>Nuclear Genome Assembly of the Microalgal Biofuel strain Nannochloropsis salina CCMP1776.</title>
        <authorList>
            <person name="Hovde B."/>
        </authorList>
    </citation>
    <scope>NUCLEOTIDE SEQUENCE [LARGE SCALE GENOMIC DNA]</scope>
    <source>
        <strain evidence="10 11">CCMP1776</strain>
    </source>
</reference>
<dbReference type="GO" id="GO:0051537">
    <property type="term" value="F:2 iron, 2 sulfur cluster binding"/>
    <property type="evidence" value="ECO:0007669"/>
    <property type="project" value="InterPro"/>
</dbReference>
<dbReference type="InterPro" id="IPR037165">
    <property type="entry name" value="AldOxase/xan_DH_Mopterin-bd_sf"/>
</dbReference>
<organism evidence="10 11">
    <name type="scientific">Nannochloropsis salina CCMP1776</name>
    <dbReference type="NCBI Taxonomy" id="1027361"/>
    <lineage>
        <taxon>Eukaryota</taxon>
        <taxon>Sar</taxon>
        <taxon>Stramenopiles</taxon>
        <taxon>Ochrophyta</taxon>
        <taxon>Eustigmatophyceae</taxon>
        <taxon>Eustigmatales</taxon>
        <taxon>Monodopsidaceae</taxon>
        <taxon>Microchloropsis</taxon>
        <taxon>Microchloropsis salina</taxon>
    </lineage>
</organism>
<dbReference type="GO" id="GO:0016491">
    <property type="term" value="F:oxidoreductase activity"/>
    <property type="evidence" value="ECO:0007669"/>
    <property type="project" value="UniProtKB-KW"/>
</dbReference>
<dbReference type="Gene3D" id="1.10.150.120">
    <property type="entry name" value="[2Fe-2S]-binding domain"/>
    <property type="match status" value="1"/>
</dbReference>
<dbReference type="InterPro" id="IPR046867">
    <property type="entry name" value="AldOxase/xan_DH_MoCoBD2"/>
</dbReference>
<dbReference type="InterPro" id="IPR036318">
    <property type="entry name" value="FAD-bd_PCMH-like_sf"/>
</dbReference>
<sequence length="1855" mass="200807">MSMSLNDYLRAQPFLRGTKNACGEGGCGACAVIISRPGGQNIGSCTNNCLAVNSCLRPLASLHGWSVKTIEGIRHKSQGAALQQQFSRLNASQCGFCTPGMVMSLSAQFANDKGVDTKGRAFTKASLARSLDGNLCRCTGYRPILDAAESLVSPEESIADLEDVVEQLKCLKPTSCAHDSRSDREGGPQNGSAGIQDDVCDSAALNSCASHFEGFCLEDKEGARWYQPRDLAQFWSVLGRHPAATVLCGNTGRSGVYKQDKEEDLALAALDENLALANSVMVSLQDVVELQGHSWDAATGWLDIGAGLTLSELLLLVGNLPEDAFSSHVLRDTIISHLSRVAGTLVRNAGTLGGNLYMAKSKNFDSDLSTLLGGLEAVVHVVGGPRQKEEELSWLEYLNQGNAHENNVETARRDILTRIRLRLKTPHTGTLSDVFQSYRAALRKGNSHAFANAAFRASVNVATGKLENICLCIGALGMPALRAIETEKAWLQGSAESVAVHEDAFEQATLEAALLALRMEIAPAHKTRYRYRVDLLSSFLYKFFLYVKDRVFQASPSLRSSTAATSPLSARLRSAAIAPEKHVALADTEQTYTRRWMEKVPQVSRDVQNDANSSSSTSGGQNDHLPHVPLPKDYQGFQASGEAEYVSDVLEREGTVYAAYVKSPRSVGVLADLRTAAAKALPGVVYVLTAADIPGSNDSAFSLGPPDSVAPDTVFVPLGGRVLFHSQPLALVVGISSEVARRAAKLVEAVFEGFEAPIVSIGDAREARSLMGIRDCVKRGDASSVLAAARLEHENGDPESGLGGELRFMEGKVRAGFQKHFYLETHTAYAIPDEGRMLIYSSTQAPQAVQEVVARVLGTPMNTVQVKMRRAGGAFGAKATRNLPHAAAAAVAAKVLRRPVRLTLDRATDMQLTGSRHAMEADYAVAYNSATGLIEAVKCEIWLNGGFCADLSFTPCHDLAANLEQAYFIPNFDASIEVLRTNLPTSTAMRGPGVVQASFIIESILDNVAARLGSHFTPEEVRRVNFFRQDEKGEGASSSMMSTGCLHMPATPVSHFTLPIIWNKLTSSANLEKRREDAHSFNRANRWRKRGVAMTPVKFLSSLMPMQATVNAYPDGSILIHHGGCEIGQGIHAKSALVALRALAKVGVLAPPTLDMIQFADTNTDIIPNGGFTAASTTSERACAAIDAACQELVNRLKPLRDRLLRNKENALSPANSLEGTGHDGDGPDGGDRPSPSISWVELIRSALSFRESMDLCCHAQWRPEPASHYHNYGAGLSEVEIDVLTGEVVLRAAHLLYDCGKSINPVVDLGQVEGAFVQGLGFFLMEEALIASDGVLQSPGTWDYKPPLLPDMPSEWKVALLENGNFDKGFLSSKASGEPPLILSTSAMMAVRHAVVAARTEIFGVGSEAINNFRLDAPATPERIHRACAASMGRLSLNGTAGERAWLDESPLHQVDVAVAGAGLGGLALAIALDKLGLSAGLFERAAALRDVSQGLVGVTPNGLRALELIDPRLKDFLMERGKYNTEAFTKTVDEEGKITERYVQFEANNVSIPWADIQHSLARLVPRSMIHCSHDFAGFDECEDHVTIYFKNRVETARAALLVGVDGLFSVVRKGLVPIPEGRGDEVCESGHTNWNAIMNPGEASLPYPHPVVSLTYQKEEPPRFFFMIECGHGRILWQVRVDDPGKAFTVAPKKGHGRLGLTGVKQRILDLVKDVPDVQPYIAATPEENIFERCLLFRKSLQRYSSPGRRVVLLGDAAHAMHSVRGQGANMTFEDAHCLGLALAAKGVGPAAVRVFERARIPRANLVQWESNTYYKRQFEKNTSHTWALKFLNFQSYVADFHKHEALPAHLL</sequence>
<dbReference type="InterPro" id="IPR012675">
    <property type="entry name" value="Beta-grasp_dom_sf"/>
</dbReference>
<dbReference type="Gene3D" id="3.30.390.50">
    <property type="entry name" value="CO dehydrogenase flavoprotein, C-terminal domain"/>
    <property type="match status" value="1"/>
</dbReference>
<dbReference type="InterPro" id="IPR002346">
    <property type="entry name" value="Mopterin_DH_FAD-bd"/>
</dbReference>
<dbReference type="InterPro" id="IPR036884">
    <property type="entry name" value="2Fe-2S-bd_dom_sf"/>
</dbReference>
<keyword evidence="11" id="KW-1185">Reference proteome</keyword>
<dbReference type="InterPro" id="IPR036683">
    <property type="entry name" value="CO_DH_flav_C_dom_sf"/>
</dbReference>
<dbReference type="SUPFAM" id="SSF51905">
    <property type="entry name" value="FAD/NAD(P)-binding domain"/>
    <property type="match status" value="1"/>
</dbReference>
<dbReference type="SUPFAM" id="SSF54292">
    <property type="entry name" value="2Fe-2S ferredoxin-like"/>
    <property type="match status" value="1"/>
</dbReference>
<evidence type="ECO:0000256" key="6">
    <source>
        <dbReference type="ARBA" id="ARBA00023002"/>
    </source>
</evidence>
<dbReference type="SMART" id="SM01008">
    <property type="entry name" value="Ald_Xan_dh_C"/>
    <property type="match status" value="1"/>
</dbReference>
<dbReference type="Pfam" id="PF01315">
    <property type="entry name" value="Ald_Xan_dh_C"/>
    <property type="match status" value="1"/>
</dbReference>
<evidence type="ECO:0000256" key="2">
    <source>
        <dbReference type="ARBA" id="ARBA00022505"/>
    </source>
</evidence>
<dbReference type="InterPro" id="IPR008274">
    <property type="entry name" value="AldOxase/xan_DH_MoCoBD1"/>
</dbReference>
<accession>A0A4D9CZB4</accession>
<gene>
    <name evidence="10" type="ORF">NSK_006977</name>
</gene>
<dbReference type="SUPFAM" id="SSF55447">
    <property type="entry name" value="CO dehydrogenase flavoprotein C-terminal domain-like"/>
    <property type="match status" value="1"/>
</dbReference>
<dbReference type="Pfam" id="PF00941">
    <property type="entry name" value="FAD_binding_5"/>
    <property type="match status" value="1"/>
</dbReference>
<evidence type="ECO:0000256" key="5">
    <source>
        <dbReference type="ARBA" id="ARBA00022827"/>
    </source>
</evidence>
<keyword evidence="5" id="KW-0274">FAD</keyword>
<dbReference type="Pfam" id="PF20256">
    <property type="entry name" value="MoCoBD_2"/>
    <property type="match status" value="1"/>
</dbReference>
<dbReference type="EMBL" id="SDOX01000122">
    <property type="protein sequence ID" value="TFJ81728.1"/>
    <property type="molecule type" value="Genomic_DNA"/>
</dbReference>
<dbReference type="FunFam" id="3.30.365.10:FF:000001">
    <property type="entry name" value="Xanthine dehydrogenase oxidase"/>
    <property type="match status" value="1"/>
</dbReference>
<protein>
    <recommendedName>
        <fullName evidence="9">FAD-binding PCMH-type domain-containing protein</fullName>
    </recommendedName>
</protein>
<dbReference type="InterPro" id="IPR016166">
    <property type="entry name" value="FAD-bd_PCMH"/>
</dbReference>
<comment type="caution">
    <text evidence="10">The sequence shown here is derived from an EMBL/GenBank/DDBJ whole genome shotgun (WGS) entry which is preliminary data.</text>
</comment>
<evidence type="ECO:0000256" key="8">
    <source>
        <dbReference type="SAM" id="MobiDB-lite"/>
    </source>
</evidence>
<proteinExistence type="inferred from homology"/>
<evidence type="ECO:0000256" key="1">
    <source>
        <dbReference type="ARBA" id="ARBA00006849"/>
    </source>
</evidence>
<evidence type="ECO:0000313" key="10">
    <source>
        <dbReference type="EMBL" id="TFJ81728.1"/>
    </source>
</evidence>
<dbReference type="InterPro" id="IPR000674">
    <property type="entry name" value="Ald_Oxase/Xan_DH_a/b"/>
</dbReference>
<feature type="region of interest" description="Disordered" evidence="8">
    <location>
        <begin position="603"/>
        <end position="633"/>
    </location>
</feature>
<dbReference type="InterPro" id="IPR006058">
    <property type="entry name" value="2Fe2S_fd_BS"/>
</dbReference>
<evidence type="ECO:0000313" key="11">
    <source>
        <dbReference type="Proteomes" id="UP000355283"/>
    </source>
</evidence>
<dbReference type="PRINTS" id="PR00420">
    <property type="entry name" value="RNGMNOXGNASE"/>
</dbReference>
<dbReference type="PROSITE" id="PS51387">
    <property type="entry name" value="FAD_PCMH"/>
    <property type="match status" value="1"/>
</dbReference>
<dbReference type="SUPFAM" id="SSF56176">
    <property type="entry name" value="FAD-binding/transporter-associated domain-like"/>
    <property type="match status" value="1"/>
</dbReference>
<dbReference type="Gene3D" id="3.30.465.10">
    <property type="match status" value="1"/>
</dbReference>
<dbReference type="GO" id="GO:0071949">
    <property type="term" value="F:FAD binding"/>
    <property type="evidence" value="ECO:0007669"/>
    <property type="project" value="InterPro"/>
</dbReference>
<comment type="similarity">
    <text evidence="1">Belongs to the xanthine dehydrogenase family.</text>
</comment>
<feature type="compositionally biased region" description="Basic and acidic residues" evidence="8">
    <location>
        <begin position="1221"/>
        <end position="1232"/>
    </location>
</feature>
<dbReference type="InterPro" id="IPR036856">
    <property type="entry name" value="Ald_Oxase/Xan_DH_a/b_sf"/>
</dbReference>
<feature type="region of interest" description="Disordered" evidence="8">
    <location>
        <begin position="1211"/>
        <end position="1235"/>
    </location>
</feature>
<dbReference type="InterPro" id="IPR016208">
    <property type="entry name" value="Ald_Oxase/xanthine_DH-like"/>
</dbReference>
<dbReference type="Pfam" id="PF01494">
    <property type="entry name" value="FAD_binding_3"/>
    <property type="match status" value="2"/>
</dbReference>
<dbReference type="InterPro" id="IPR002938">
    <property type="entry name" value="FAD-bd"/>
</dbReference>
<dbReference type="PANTHER" id="PTHR11908:SF132">
    <property type="entry name" value="ALDEHYDE OXIDASE 1-RELATED"/>
    <property type="match status" value="1"/>
</dbReference>
<dbReference type="Gene3D" id="3.50.50.60">
    <property type="entry name" value="FAD/NAD(P)-binding domain"/>
    <property type="match status" value="1"/>
</dbReference>
<name>A0A4D9CZB4_9STRA</name>
<evidence type="ECO:0000256" key="7">
    <source>
        <dbReference type="ARBA" id="ARBA00023004"/>
    </source>
</evidence>
<dbReference type="InterPro" id="IPR002888">
    <property type="entry name" value="2Fe-2S-bd"/>
</dbReference>
<dbReference type="PANTHER" id="PTHR11908">
    <property type="entry name" value="XANTHINE DEHYDROGENASE"/>
    <property type="match status" value="1"/>
</dbReference>
<dbReference type="InterPro" id="IPR036010">
    <property type="entry name" value="2Fe-2S_ferredoxin-like_sf"/>
</dbReference>
<dbReference type="InterPro" id="IPR016169">
    <property type="entry name" value="FAD-bd_PCMH_sub2"/>
</dbReference>
<feature type="compositionally biased region" description="Polar residues" evidence="8">
    <location>
        <begin position="605"/>
        <end position="621"/>
    </location>
</feature>
<keyword evidence="4" id="KW-0479">Metal-binding</keyword>
<evidence type="ECO:0000256" key="3">
    <source>
        <dbReference type="ARBA" id="ARBA00022630"/>
    </source>
</evidence>